<name>A0AC34PUN5_9BILA</name>
<dbReference type="WBParaSite" id="JU765_v2.g10121.t1">
    <property type="protein sequence ID" value="JU765_v2.g10121.t1"/>
    <property type="gene ID" value="JU765_v2.g10121"/>
</dbReference>
<evidence type="ECO:0000313" key="2">
    <source>
        <dbReference type="WBParaSite" id="JU765_v2.g10121.t1"/>
    </source>
</evidence>
<evidence type="ECO:0000313" key="1">
    <source>
        <dbReference type="Proteomes" id="UP000887576"/>
    </source>
</evidence>
<proteinExistence type="predicted"/>
<organism evidence="1 2">
    <name type="scientific">Panagrolaimus sp. JU765</name>
    <dbReference type="NCBI Taxonomy" id="591449"/>
    <lineage>
        <taxon>Eukaryota</taxon>
        <taxon>Metazoa</taxon>
        <taxon>Ecdysozoa</taxon>
        <taxon>Nematoda</taxon>
        <taxon>Chromadorea</taxon>
        <taxon>Rhabditida</taxon>
        <taxon>Tylenchina</taxon>
        <taxon>Panagrolaimomorpha</taxon>
        <taxon>Panagrolaimoidea</taxon>
        <taxon>Panagrolaimidae</taxon>
        <taxon>Panagrolaimus</taxon>
    </lineage>
</organism>
<reference evidence="2" key="1">
    <citation type="submission" date="2022-11" db="UniProtKB">
        <authorList>
            <consortium name="WormBaseParasite"/>
        </authorList>
    </citation>
    <scope>IDENTIFICATION</scope>
</reference>
<protein>
    <submittedName>
        <fullName evidence="2">Transcription factor AP-2 C-terminal domain-containing protein</fullName>
    </submittedName>
</protein>
<sequence>MPVADSVLQKNAPQPMDLMNILKAVYLHTNYENISSDDLTGLTVKTETIYSGIQDDSPKSTDFKSPDQPSSSTSSSPRGSAGRSDSPASTVGSLPKESEHAERKRPQAIQELLQSKKARLDKQNFAKVQGLERLSPAISGSKFGYEPLGGIVDRIARGDDDDSETTSSGGSVNGSSAMVTPNTFTPNLSTESAALLMALQSKQFSENKFSVSQQHRIPSAANDSGVIEDPFNSSVPHDRVFAQVPGRLSLLSNVVKYKMTVGEVRRRLMGPEAFNFSLLGALLRRAKMPEKSKLLVTELGNVGISIARGRRRQTSITLLSALTENESLQLASDYAQLTEKEFPVKQLAEKAVKDHFTSQMLDYTKNDFTKANNLASSRLETLKKAREIASEFINLLEMDRSPVCERNEVPILESGIQDQLSTFSMLTHGFGTPAILVGMKTFSSFLESQIDSLSAARAD</sequence>
<accession>A0AC34PUN5</accession>
<dbReference type="Proteomes" id="UP000887576">
    <property type="component" value="Unplaced"/>
</dbReference>